<dbReference type="EMBL" id="JAAIUW010000009">
    <property type="protein sequence ID" value="KAF7817158.1"/>
    <property type="molecule type" value="Genomic_DNA"/>
</dbReference>
<feature type="chain" id="PRO_5032383837" evidence="2">
    <location>
        <begin position="24"/>
        <end position="171"/>
    </location>
</feature>
<sequence>MASPKLVVLFTLFLALIFSRTGADVSVAGGVREGAPVEVTVVDGSDSSAIKIRLDQLKSTIQTIEYHISEKSQELKKKDESIEEKERIIQERSNSIQSLQTEIASLQKEGALDEQEKVGKAHARAGELEKQVDRLTREIETQNKEKVTLKTRVIEAEKQINGLNSKLDNDL</sequence>
<accession>A0A834WDM3</accession>
<evidence type="ECO:0000256" key="2">
    <source>
        <dbReference type="SAM" id="SignalP"/>
    </source>
</evidence>
<reference evidence="3" key="1">
    <citation type="submission" date="2020-09" db="EMBL/GenBank/DDBJ databases">
        <title>Genome-Enabled Discovery of Anthraquinone Biosynthesis in Senna tora.</title>
        <authorList>
            <person name="Kang S.-H."/>
            <person name="Pandey R.P."/>
            <person name="Lee C.-M."/>
            <person name="Sim J.-S."/>
            <person name="Jeong J.-T."/>
            <person name="Choi B.-S."/>
            <person name="Jung M."/>
            <person name="Ginzburg D."/>
            <person name="Zhao K."/>
            <person name="Won S.Y."/>
            <person name="Oh T.-J."/>
            <person name="Yu Y."/>
            <person name="Kim N.-H."/>
            <person name="Lee O.R."/>
            <person name="Lee T.-H."/>
            <person name="Bashyal P."/>
            <person name="Kim T.-S."/>
            <person name="Lee W.-H."/>
            <person name="Kawkins C."/>
            <person name="Kim C.-K."/>
            <person name="Kim J.S."/>
            <person name="Ahn B.O."/>
            <person name="Rhee S.Y."/>
            <person name="Sohng J.K."/>
        </authorList>
    </citation>
    <scope>NUCLEOTIDE SEQUENCE</scope>
    <source>
        <tissue evidence="3">Leaf</tissue>
    </source>
</reference>
<dbReference type="Gene3D" id="1.10.287.1490">
    <property type="match status" value="1"/>
</dbReference>
<dbReference type="PANTHER" id="PTHR34360:SF1">
    <property type="entry name" value="OS08G0519400 PROTEIN"/>
    <property type="match status" value="1"/>
</dbReference>
<feature type="signal peptide" evidence="2">
    <location>
        <begin position="1"/>
        <end position="23"/>
    </location>
</feature>
<evidence type="ECO:0000256" key="1">
    <source>
        <dbReference type="SAM" id="Coils"/>
    </source>
</evidence>
<dbReference type="AlphaFoldDB" id="A0A834WDM3"/>
<evidence type="ECO:0000313" key="3">
    <source>
        <dbReference type="EMBL" id="KAF7817158.1"/>
    </source>
</evidence>
<organism evidence="3 4">
    <name type="scientific">Senna tora</name>
    <dbReference type="NCBI Taxonomy" id="362788"/>
    <lineage>
        <taxon>Eukaryota</taxon>
        <taxon>Viridiplantae</taxon>
        <taxon>Streptophyta</taxon>
        <taxon>Embryophyta</taxon>
        <taxon>Tracheophyta</taxon>
        <taxon>Spermatophyta</taxon>
        <taxon>Magnoliopsida</taxon>
        <taxon>eudicotyledons</taxon>
        <taxon>Gunneridae</taxon>
        <taxon>Pentapetalae</taxon>
        <taxon>rosids</taxon>
        <taxon>fabids</taxon>
        <taxon>Fabales</taxon>
        <taxon>Fabaceae</taxon>
        <taxon>Caesalpinioideae</taxon>
        <taxon>Cassia clade</taxon>
        <taxon>Senna</taxon>
    </lineage>
</organism>
<protein>
    <submittedName>
        <fullName evidence="3">Structural maintenance of chromosomes protein 2-1-like</fullName>
    </submittedName>
</protein>
<evidence type="ECO:0000313" key="4">
    <source>
        <dbReference type="Proteomes" id="UP000634136"/>
    </source>
</evidence>
<dbReference type="OrthoDB" id="2017695at2759"/>
<name>A0A834WDM3_9FABA</name>
<dbReference type="Proteomes" id="UP000634136">
    <property type="component" value="Unassembled WGS sequence"/>
</dbReference>
<proteinExistence type="predicted"/>
<keyword evidence="2" id="KW-0732">Signal</keyword>
<comment type="caution">
    <text evidence="3">The sequence shown here is derived from an EMBL/GenBank/DDBJ whole genome shotgun (WGS) entry which is preliminary data.</text>
</comment>
<keyword evidence="4" id="KW-1185">Reference proteome</keyword>
<keyword evidence="1" id="KW-0175">Coiled coil</keyword>
<dbReference type="PANTHER" id="PTHR34360">
    <property type="entry name" value="OS08G0519400 PROTEIN"/>
    <property type="match status" value="1"/>
</dbReference>
<feature type="coiled-coil region" evidence="1">
    <location>
        <begin position="68"/>
        <end position="166"/>
    </location>
</feature>
<gene>
    <name evidence="3" type="ORF">G2W53_031127</name>
</gene>